<comment type="caution">
    <text evidence="11">The sequence shown here is derived from an EMBL/GenBank/DDBJ whole genome shotgun (WGS) entry which is preliminary data.</text>
</comment>
<feature type="compositionally biased region" description="Low complexity" evidence="9">
    <location>
        <begin position="65"/>
        <end position="84"/>
    </location>
</feature>
<evidence type="ECO:0000256" key="6">
    <source>
        <dbReference type="ARBA" id="ARBA00034116"/>
    </source>
</evidence>
<keyword evidence="3 8" id="KW-0175">Coiled coil</keyword>
<accession>A0ABP0MVQ0</accession>
<evidence type="ECO:0000256" key="3">
    <source>
        <dbReference type="ARBA" id="ARBA00023054"/>
    </source>
</evidence>
<evidence type="ECO:0000313" key="11">
    <source>
        <dbReference type="EMBL" id="CAK9055587.1"/>
    </source>
</evidence>
<keyword evidence="4" id="KW-0969">Cilium</keyword>
<feature type="compositionally biased region" description="Basic and acidic residues" evidence="9">
    <location>
        <begin position="47"/>
        <end position="60"/>
    </location>
</feature>
<evidence type="ECO:0000256" key="9">
    <source>
        <dbReference type="SAM" id="MobiDB-lite"/>
    </source>
</evidence>
<evidence type="ECO:0000256" key="1">
    <source>
        <dbReference type="ARBA" id="ARBA00004230"/>
    </source>
</evidence>
<dbReference type="PANTHER" id="PTHR15504">
    <property type="entry name" value="NASOPHARYNGEAL EPITHELIUM SPECIFIC PROTEIN 1"/>
    <property type="match status" value="1"/>
</dbReference>
<evidence type="ECO:0000259" key="10">
    <source>
        <dbReference type="Pfam" id="PF13868"/>
    </source>
</evidence>
<feature type="region of interest" description="Disordered" evidence="9">
    <location>
        <begin position="558"/>
        <end position="577"/>
    </location>
</feature>
<dbReference type="InterPro" id="IPR033253">
    <property type="entry name" value="CFAP45"/>
</dbReference>
<evidence type="ECO:0000256" key="5">
    <source>
        <dbReference type="ARBA" id="ARBA00023273"/>
    </source>
</evidence>
<feature type="domain" description="Trichohyalin-plectin-homology" evidence="10">
    <location>
        <begin position="113"/>
        <end position="414"/>
    </location>
</feature>
<protein>
    <recommendedName>
        <fullName evidence="7">Cilia- and flagella-associated protein 45</fullName>
    </recommendedName>
</protein>
<dbReference type="Pfam" id="PF13868">
    <property type="entry name" value="TPH"/>
    <property type="match status" value="1"/>
</dbReference>
<organism evidence="11 12">
    <name type="scientific">Durusdinium trenchii</name>
    <dbReference type="NCBI Taxonomy" id="1381693"/>
    <lineage>
        <taxon>Eukaryota</taxon>
        <taxon>Sar</taxon>
        <taxon>Alveolata</taxon>
        <taxon>Dinophyceae</taxon>
        <taxon>Suessiales</taxon>
        <taxon>Symbiodiniaceae</taxon>
        <taxon>Durusdinium</taxon>
    </lineage>
</organism>
<gene>
    <name evidence="11" type="ORF">SCF082_LOCUS30026</name>
</gene>
<evidence type="ECO:0000256" key="2">
    <source>
        <dbReference type="ARBA" id="ARBA00022846"/>
    </source>
</evidence>
<dbReference type="EMBL" id="CAXAMM010024558">
    <property type="protein sequence ID" value="CAK9055587.1"/>
    <property type="molecule type" value="Genomic_DNA"/>
</dbReference>
<dbReference type="Proteomes" id="UP001642464">
    <property type="component" value="Unassembled WGS sequence"/>
</dbReference>
<feature type="coiled-coil region" evidence="8">
    <location>
        <begin position="439"/>
        <end position="466"/>
    </location>
</feature>
<reference evidence="11 12" key="1">
    <citation type="submission" date="2024-02" db="EMBL/GenBank/DDBJ databases">
        <authorList>
            <person name="Chen Y."/>
            <person name="Shah S."/>
            <person name="Dougan E. K."/>
            <person name="Thang M."/>
            <person name="Chan C."/>
        </authorList>
    </citation>
    <scope>NUCLEOTIDE SEQUENCE [LARGE SCALE GENOMIC DNA]</scope>
</reference>
<comment type="subcellular location">
    <subcellularLocation>
        <location evidence="1">Cell projection</location>
        <location evidence="1">Cilium</location>
        <location evidence="1">Flagellum</location>
    </subcellularLocation>
</comment>
<comment type="similarity">
    <text evidence="6">Belongs to the CFAP45 family.</text>
</comment>
<name>A0ABP0MVQ0_9DINO</name>
<feature type="region of interest" description="Disordered" evidence="9">
    <location>
        <begin position="47"/>
        <end position="104"/>
    </location>
</feature>
<keyword evidence="5" id="KW-0966">Cell projection</keyword>
<dbReference type="PANTHER" id="PTHR15504:SF0">
    <property type="entry name" value="CILIA- AND FLAGELLA-ASSOCIATED PROTEIN 45"/>
    <property type="match status" value="1"/>
</dbReference>
<keyword evidence="12" id="KW-1185">Reference proteome</keyword>
<feature type="compositionally biased region" description="Basic and acidic residues" evidence="9">
    <location>
        <begin position="94"/>
        <end position="104"/>
    </location>
</feature>
<proteinExistence type="inferred from homology"/>
<keyword evidence="2 11" id="KW-0282">Flagellum</keyword>
<evidence type="ECO:0000256" key="7">
    <source>
        <dbReference type="ARBA" id="ARBA00034142"/>
    </source>
</evidence>
<evidence type="ECO:0000313" key="12">
    <source>
        <dbReference type="Proteomes" id="UP001642464"/>
    </source>
</evidence>
<feature type="coiled-coil region" evidence="8">
    <location>
        <begin position="259"/>
        <end position="395"/>
    </location>
</feature>
<evidence type="ECO:0000256" key="8">
    <source>
        <dbReference type="SAM" id="Coils"/>
    </source>
</evidence>
<evidence type="ECO:0000256" key="4">
    <source>
        <dbReference type="ARBA" id="ARBA00023069"/>
    </source>
</evidence>
<sequence length="635" mass="73330">MGLHNNKQLDTFTSWVFFACRHAKASLKDQAVVIAASELNRLRQRAQQEIEQKQREEEAFGRTGTPSVAPVATAPRVVPAPRTTSSSALALAERPGDARGPKGGVLERAKQMLDEDMDDVKHMNQMMLYSKIVTIRDAQIQEKRMVQSEREEEERHLDAMMEIERLKALKMYEVREQERLQSQRSGAKVIIEQIKADADRQAQRMKEEEHRDQERSFVLKQIQSLKAEEVEQQPGASGRRRGRNAQRIAVFGQQKKLAAERLMQEVNEANSAAMKIKEEKMLAEKLEEQKIIEYQEAKEQRERELEAEKNRLAADKERETARLRAMQEKAQDKAAEMDALRAKRRVAKKSSFENGAMEAAERIARQKEQAEKDKHERMNADLKEARLQQQAEKERRLGEQAKFERDEFERIIEAGGRPVGLGRDPAPVRCVRDVRSTVRDGVQMQQEEAERQRQAEEHQLRLQHAQELRHQIAAREEKAYQERRDFLEEGNAVRASIGNERKKPGASMYVWCGCRVQNQMLCSMETLEKIKARKIDELQKSGVPEKYWAELARSRIHSEPTDSGCGDSARLVPNESPDEIVSPRFTRTEMLRLTEEVARPKRLVWLVEERTRAEVCWAEVCWAQVSWAHGYHDAS</sequence>
<dbReference type="InterPro" id="IPR043597">
    <property type="entry name" value="TPH_dom"/>
</dbReference>